<protein>
    <submittedName>
        <fullName evidence="5">Extracellular solute-binding protein</fullName>
    </submittedName>
</protein>
<dbReference type="InterPro" id="IPR006059">
    <property type="entry name" value="SBP"/>
</dbReference>
<comment type="similarity">
    <text evidence="2">Belongs to the bacterial solute-binding protein 1 family.</text>
</comment>
<dbReference type="Gene3D" id="3.40.190.10">
    <property type="entry name" value="Periplasmic binding protein-like II"/>
    <property type="match status" value="1"/>
</dbReference>
<dbReference type="EMBL" id="JAZHPZ010000012">
    <property type="protein sequence ID" value="MEF2968167.1"/>
    <property type="molecule type" value="Genomic_DNA"/>
</dbReference>
<keyword evidence="3" id="KW-0813">Transport</keyword>
<sequence>MKGKLWYVTALIFLGVSLIAGCARGLKEDEQNQTKIIKVLYSDEDYFYRQYGDLFTMKEGNVEFEVVSTQGLSNNPGGKTYDEAFDELVEREKPDILMLNSTIYEKYVAAGKLLELDPLIQRDGYSLDGILSGLVEALREIGDDKLYGLNPTFYGSVLYYNKDLFEEYGVEPPHDGMTWEEIMELAQRFPGQSGENGGGQDVDYGYAADYPLTFDNLVILFSSAAGLNYFNPDTMEITIDTDSWKKVYELALNVYKSDSIYSPEDPGASMRTVKEAVQSDLFMTGRAAMTVNSSMTLQQLNEAPSLTKDYKSFEYGIVAAPVDPAAPDYTREISLGEIVAINAETANPEAAWEFWKFVNGAEFARINSKTLYGLMSRTDYSKEYKGTALDAFYALKPKLNRSYVNQDKIPQDFAARFQEIRGREIGLVLDGTKPLEEALKAIQQDGQALLTE</sequence>
<dbReference type="Pfam" id="PF01547">
    <property type="entry name" value="SBP_bac_1"/>
    <property type="match status" value="1"/>
</dbReference>
<dbReference type="PROSITE" id="PS51257">
    <property type="entry name" value="PROKAR_LIPOPROTEIN"/>
    <property type="match status" value="1"/>
</dbReference>
<evidence type="ECO:0000313" key="6">
    <source>
        <dbReference type="Proteomes" id="UP001306950"/>
    </source>
</evidence>
<evidence type="ECO:0000256" key="2">
    <source>
        <dbReference type="ARBA" id="ARBA00008520"/>
    </source>
</evidence>
<proteinExistence type="inferred from homology"/>
<evidence type="ECO:0000256" key="1">
    <source>
        <dbReference type="ARBA" id="ARBA00004196"/>
    </source>
</evidence>
<evidence type="ECO:0000256" key="3">
    <source>
        <dbReference type="ARBA" id="ARBA00022448"/>
    </source>
</evidence>
<comment type="subcellular location">
    <subcellularLocation>
        <location evidence="1">Cell envelope</location>
    </subcellularLocation>
</comment>
<keyword evidence="6" id="KW-1185">Reference proteome</keyword>
<dbReference type="InterPro" id="IPR050490">
    <property type="entry name" value="Bact_solute-bd_prot1"/>
</dbReference>
<comment type="caution">
    <text evidence="5">The sequence shown here is derived from an EMBL/GenBank/DDBJ whole genome shotgun (WGS) entry which is preliminary data.</text>
</comment>
<dbReference type="RefSeq" id="WP_331848378.1">
    <property type="nucleotide sequence ID" value="NZ_JAZHPZ010000012.1"/>
</dbReference>
<accession>A0ABU7VWM6</accession>
<dbReference type="PANTHER" id="PTHR43649">
    <property type="entry name" value="ARABINOSE-BINDING PROTEIN-RELATED"/>
    <property type="match status" value="1"/>
</dbReference>
<dbReference type="PANTHER" id="PTHR43649:SF31">
    <property type="entry name" value="SN-GLYCEROL-3-PHOSPHATE-BINDING PERIPLASMIC PROTEIN UGPB"/>
    <property type="match status" value="1"/>
</dbReference>
<evidence type="ECO:0000313" key="5">
    <source>
        <dbReference type="EMBL" id="MEF2968167.1"/>
    </source>
</evidence>
<reference evidence="5 6" key="1">
    <citation type="submission" date="2024-02" db="EMBL/GenBank/DDBJ databases">
        <title>A nitrogen-fixing paenibacillus bacterium.</title>
        <authorList>
            <person name="Zhang W.L."/>
            <person name="Chen S.F."/>
        </authorList>
    </citation>
    <scope>NUCLEOTIDE SEQUENCE [LARGE SCALE GENOMIC DNA]</scope>
    <source>
        <strain evidence="5 6">M1</strain>
    </source>
</reference>
<gene>
    <name evidence="5" type="ORF">V3851_20250</name>
</gene>
<evidence type="ECO:0000256" key="4">
    <source>
        <dbReference type="ARBA" id="ARBA00022729"/>
    </source>
</evidence>
<organism evidence="5 6">
    <name type="scientific">Paenibacillus haidiansis</name>
    <dbReference type="NCBI Taxonomy" id="1574488"/>
    <lineage>
        <taxon>Bacteria</taxon>
        <taxon>Bacillati</taxon>
        <taxon>Bacillota</taxon>
        <taxon>Bacilli</taxon>
        <taxon>Bacillales</taxon>
        <taxon>Paenibacillaceae</taxon>
        <taxon>Paenibacillus</taxon>
    </lineage>
</organism>
<name>A0ABU7VWM6_9BACL</name>
<dbReference type="Proteomes" id="UP001306950">
    <property type="component" value="Unassembled WGS sequence"/>
</dbReference>
<dbReference type="SUPFAM" id="SSF53850">
    <property type="entry name" value="Periplasmic binding protein-like II"/>
    <property type="match status" value="1"/>
</dbReference>
<keyword evidence="4" id="KW-0732">Signal</keyword>